<name>G3K6J7_9ACTN</name>
<feature type="domain" description="Cation/H+ exchanger transmembrane" evidence="8">
    <location>
        <begin position="21"/>
        <end position="403"/>
    </location>
</feature>
<reference evidence="9" key="1">
    <citation type="journal article" date="2011" name="PLoS ONE">
        <title>Biosynthetic gene cluster for the cladoniamides, bis-indoles with a rearranged scaffold.</title>
        <authorList>
            <person name="Ryan K.S."/>
        </authorList>
    </citation>
    <scope>NUCLEOTIDE SEQUENCE</scope>
    <source>
        <strain evidence="9">Ex J. Davies et al.</strain>
    </source>
</reference>
<keyword evidence="6 7" id="KW-0472">Membrane</keyword>
<dbReference type="GO" id="GO:0016020">
    <property type="term" value="C:membrane"/>
    <property type="evidence" value="ECO:0007669"/>
    <property type="project" value="UniProtKB-SubCell"/>
</dbReference>
<accession>G3K6J7</accession>
<keyword evidence="4 7" id="KW-1133">Transmembrane helix</keyword>
<dbReference type="PANTHER" id="PTHR32468">
    <property type="entry name" value="CATION/H + ANTIPORTER"/>
    <property type="match status" value="1"/>
</dbReference>
<dbReference type="EMBL" id="JN165773">
    <property type="protein sequence ID" value="AEO12708.1"/>
    <property type="molecule type" value="Genomic_DNA"/>
</dbReference>
<feature type="transmembrane region" description="Helical" evidence="7">
    <location>
        <begin position="324"/>
        <end position="345"/>
    </location>
</feature>
<dbReference type="RefSeq" id="WP_079184681.1">
    <property type="nucleotide sequence ID" value="NZ_LFBV01000003.1"/>
</dbReference>
<evidence type="ECO:0000259" key="8">
    <source>
        <dbReference type="Pfam" id="PF00999"/>
    </source>
</evidence>
<feature type="transmembrane region" description="Helical" evidence="7">
    <location>
        <begin position="104"/>
        <end position="128"/>
    </location>
</feature>
<evidence type="ECO:0000313" key="9">
    <source>
        <dbReference type="EMBL" id="AEO12708.1"/>
    </source>
</evidence>
<dbReference type="Gene3D" id="1.20.1530.20">
    <property type="match status" value="1"/>
</dbReference>
<dbReference type="PANTHER" id="PTHR32468:SF0">
    <property type="entry name" value="K(+)_H(+) ANTIPORTER 1"/>
    <property type="match status" value="1"/>
</dbReference>
<keyword evidence="2" id="KW-0813">Transport</keyword>
<feature type="transmembrane region" description="Helical" evidence="7">
    <location>
        <begin position="202"/>
        <end position="220"/>
    </location>
</feature>
<gene>
    <name evidence="9" type="primary">claT</name>
</gene>
<evidence type="ECO:0000256" key="2">
    <source>
        <dbReference type="ARBA" id="ARBA00022448"/>
    </source>
</evidence>
<feature type="transmembrane region" description="Helical" evidence="7">
    <location>
        <begin position="6"/>
        <end position="25"/>
    </location>
</feature>
<dbReference type="AlphaFoldDB" id="G3K6J7"/>
<feature type="transmembrane region" description="Helical" evidence="7">
    <location>
        <begin position="383"/>
        <end position="405"/>
    </location>
</feature>
<feature type="transmembrane region" description="Helical" evidence="7">
    <location>
        <begin position="175"/>
        <end position="196"/>
    </location>
</feature>
<keyword evidence="3 7" id="KW-0812">Transmembrane</keyword>
<evidence type="ECO:0000256" key="3">
    <source>
        <dbReference type="ARBA" id="ARBA00022692"/>
    </source>
</evidence>
<evidence type="ECO:0000256" key="6">
    <source>
        <dbReference type="ARBA" id="ARBA00023136"/>
    </source>
</evidence>
<feature type="transmembrane region" description="Helical" evidence="7">
    <location>
        <begin position="69"/>
        <end position="92"/>
    </location>
</feature>
<evidence type="ECO:0000256" key="1">
    <source>
        <dbReference type="ARBA" id="ARBA00004141"/>
    </source>
</evidence>
<proteinExistence type="predicted"/>
<comment type="subcellular location">
    <subcellularLocation>
        <location evidence="1">Membrane</location>
        <topology evidence="1">Multi-pass membrane protein</topology>
    </subcellularLocation>
</comment>
<feature type="transmembrane region" description="Helical" evidence="7">
    <location>
        <begin position="241"/>
        <end position="274"/>
    </location>
</feature>
<protein>
    <submittedName>
        <fullName evidence="9">Antiporter</fullName>
    </submittedName>
</protein>
<dbReference type="GO" id="GO:0015297">
    <property type="term" value="F:antiporter activity"/>
    <property type="evidence" value="ECO:0007669"/>
    <property type="project" value="InterPro"/>
</dbReference>
<dbReference type="Pfam" id="PF00999">
    <property type="entry name" value="Na_H_Exchanger"/>
    <property type="match status" value="1"/>
</dbReference>
<feature type="transmembrane region" description="Helical" evidence="7">
    <location>
        <begin position="37"/>
        <end position="57"/>
    </location>
</feature>
<dbReference type="InterPro" id="IPR006153">
    <property type="entry name" value="Cation/H_exchanger_TM"/>
</dbReference>
<dbReference type="InterPro" id="IPR038770">
    <property type="entry name" value="Na+/solute_symporter_sf"/>
</dbReference>
<evidence type="ECO:0000256" key="7">
    <source>
        <dbReference type="SAM" id="Phobius"/>
    </source>
</evidence>
<organism evidence="9">
    <name type="scientific">Streptomyces uncialis</name>
    <dbReference type="NCBI Taxonomy" id="1048205"/>
    <lineage>
        <taxon>Bacteria</taxon>
        <taxon>Bacillati</taxon>
        <taxon>Actinomycetota</taxon>
        <taxon>Actinomycetes</taxon>
        <taxon>Kitasatosporales</taxon>
        <taxon>Streptomycetaceae</taxon>
        <taxon>Streptomyces</taxon>
    </lineage>
</organism>
<evidence type="ECO:0000256" key="4">
    <source>
        <dbReference type="ARBA" id="ARBA00022989"/>
    </source>
</evidence>
<sequence length="422" mass="42542">MTIDLLWSVLHLTALLGALGLVALTGRAVARWLRLPLVIGEILVGLCAGPALLALLGGPGFDRLLPDHLAVPLARVGEAGLVLFLVGVVHGLRHGPAGPANRALGRVSAGVFLLPLLTGLLFAGWVLWLGPPGLAGTAPLPALLVMLPVAMSVTAVPVLACVIDERGPGLGRAAPLALMSAILLDTVAWLLLAVALGLAAGGLWGVAGAFAALAVGLLLAHGGRRALARPRITAAAARRPTAAAVLLGGLALLAATGAHGAGLTAVLGAFLAGVMVPHDPDGPWTRAVAVVARVGRVLLPVFFVGTGITLFTESAGSLPWSATLLCTALAIVGKVGGGYLGALWAGEDRRTALRVGVLVNTRGLTEIVVLQVGWAAGILTPGLFLAMLVMALVTTVLTGPLLSLIDHHAASREPLVRTGGVP</sequence>
<evidence type="ECO:0000256" key="5">
    <source>
        <dbReference type="ARBA" id="ARBA00023065"/>
    </source>
</evidence>
<dbReference type="GO" id="GO:1902600">
    <property type="term" value="P:proton transmembrane transport"/>
    <property type="evidence" value="ECO:0007669"/>
    <property type="project" value="InterPro"/>
</dbReference>
<dbReference type="InterPro" id="IPR050794">
    <property type="entry name" value="CPA2_transporter"/>
</dbReference>
<feature type="transmembrane region" description="Helical" evidence="7">
    <location>
        <begin position="140"/>
        <end position="163"/>
    </location>
</feature>
<keyword evidence="5" id="KW-0406">Ion transport</keyword>
<feature type="transmembrane region" description="Helical" evidence="7">
    <location>
        <begin position="294"/>
        <end position="312"/>
    </location>
</feature>
<reference evidence="9" key="2">
    <citation type="journal article" date="2013" name="Org. Lett.">
        <title>Biosynthetic O-Methylation Protects Cladoniamides from Self-destruction.</title>
        <authorList>
            <person name="Du Y.L."/>
            <person name="Ding T."/>
            <person name="Ryan K.S."/>
        </authorList>
    </citation>
    <scope>NUCLEOTIDE SEQUENCE</scope>
    <source>
        <strain evidence="9">Ex J. Davies et al.</strain>
    </source>
</reference>